<keyword evidence="1" id="KW-0805">Transcription regulation</keyword>
<evidence type="ECO:0000259" key="5">
    <source>
        <dbReference type="PROSITE" id="PS50977"/>
    </source>
</evidence>
<evidence type="ECO:0000256" key="3">
    <source>
        <dbReference type="ARBA" id="ARBA00023163"/>
    </source>
</evidence>
<feature type="DNA-binding region" description="H-T-H motif" evidence="4">
    <location>
        <begin position="40"/>
        <end position="59"/>
    </location>
</feature>
<dbReference type="InterPro" id="IPR004111">
    <property type="entry name" value="Repressor_TetR_C"/>
</dbReference>
<dbReference type="Pfam" id="PF02909">
    <property type="entry name" value="TetR_C_1"/>
    <property type="match status" value="1"/>
</dbReference>
<dbReference type="PANTHER" id="PTHR30055:SF151">
    <property type="entry name" value="TRANSCRIPTIONAL REGULATORY PROTEIN"/>
    <property type="match status" value="1"/>
</dbReference>
<evidence type="ECO:0000256" key="1">
    <source>
        <dbReference type="ARBA" id="ARBA00023015"/>
    </source>
</evidence>
<dbReference type="InterPro" id="IPR050109">
    <property type="entry name" value="HTH-type_TetR-like_transc_reg"/>
</dbReference>
<dbReference type="InterPro" id="IPR036271">
    <property type="entry name" value="Tet_transcr_reg_TetR-rel_C_sf"/>
</dbReference>
<proteinExistence type="predicted"/>
<reference evidence="6" key="1">
    <citation type="journal article" date="2015" name="ChemBioChem">
        <title>Genome Mining of the Hitachimycin Biosynthetic Gene Cluster: Involvement of a Phenylalanine-2,3-aminomutase in Biosynthesis.</title>
        <authorList>
            <person name="Kudo F."/>
            <person name="Kawamura K."/>
            <person name="Uchino A."/>
            <person name="Miyanaga A."/>
            <person name="Numakura M."/>
            <person name="Takayanagi R."/>
            <person name="Eguchi T."/>
        </authorList>
    </citation>
    <scope>NUCLEOTIDE SEQUENCE</scope>
    <source>
        <strain evidence="6">JCM 11712</strain>
    </source>
</reference>
<gene>
    <name evidence="6" type="primary">hitR1</name>
</gene>
<dbReference type="PROSITE" id="PS50977">
    <property type="entry name" value="HTH_TETR_2"/>
    <property type="match status" value="1"/>
</dbReference>
<dbReference type="InterPro" id="IPR009057">
    <property type="entry name" value="Homeodomain-like_sf"/>
</dbReference>
<dbReference type="GO" id="GO:0000976">
    <property type="term" value="F:transcription cis-regulatory region binding"/>
    <property type="evidence" value="ECO:0007669"/>
    <property type="project" value="TreeGrafter"/>
</dbReference>
<sequence>MLWGGERERPSRGPKPGLSTARIVEVAIEVADREGLPAVSMQRIASEFGFTTMSLYRYLPGKAQLIDFMIDAAIDVSPSLDDVADDWRPKLEEWARRLRGVYHRHPWMFELAAPGPMGPNQLSWLEAAVDSLSGTGLTGAEKLDAVFALTGLIRSWIYRSVSKEEEQQPITSDMAEQWGSDVGDLVRTHHDRYPALLAAMSSGAFDPAEGDGEEFGLRCVLDGIGVLIKERAAAAAEANA</sequence>
<evidence type="ECO:0000256" key="4">
    <source>
        <dbReference type="PROSITE-ProRule" id="PRU00335"/>
    </source>
</evidence>
<dbReference type="SUPFAM" id="SSF48498">
    <property type="entry name" value="Tetracyclin repressor-like, C-terminal domain"/>
    <property type="match status" value="1"/>
</dbReference>
<dbReference type="Gene3D" id="1.10.357.10">
    <property type="entry name" value="Tetracycline Repressor, domain 2"/>
    <property type="match status" value="1"/>
</dbReference>
<keyword evidence="2 4" id="KW-0238">DNA-binding</keyword>
<dbReference type="PANTHER" id="PTHR30055">
    <property type="entry name" value="HTH-TYPE TRANSCRIPTIONAL REGULATOR RUTR"/>
    <property type="match status" value="1"/>
</dbReference>
<dbReference type="InterPro" id="IPR001647">
    <property type="entry name" value="HTH_TetR"/>
</dbReference>
<dbReference type="Pfam" id="PF00440">
    <property type="entry name" value="TetR_N"/>
    <property type="match status" value="1"/>
</dbReference>
<evidence type="ECO:0000313" key="6">
    <source>
        <dbReference type="EMBL" id="BAR73012.1"/>
    </source>
</evidence>
<dbReference type="AlphaFoldDB" id="A0A0F7R812"/>
<feature type="domain" description="HTH tetR-type" evidence="5">
    <location>
        <begin position="17"/>
        <end position="77"/>
    </location>
</feature>
<evidence type="ECO:0000256" key="2">
    <source>
        <dbReference type="ARBA" id="ARBA00023125"/>
    </source>
</evidence>
<keyword evidence="3" id="KW-0804">Transcription</keyword>
<organism evidence="6">
    <name type="scientific">Embleya scabrispora</name>
    <dbReference type="NCBI Taxonomy" id="159449"/>
    <lineage>
        <taxon>Bacteria</taxon>
        <taxon>Bacillati</taxon>
        <taxon>Actinomycetota</taxon>
        <taxon>Actinomycetes</taxon>
        <taxon>Kitasatosporales</taxon>
        <taxon>Streptomycetaceae</taxon>
        <taxon>Embleya</taxon>
    </lineage>
</organism>
<dbReference type="SUPFAM" id="SSF46689">
    <property type="entry name" value="Homeodomain-like"/>
    <property type="match status" value="1"/>
</dbReference>
<dbReference type="GO" id="GO:0003700">
    <property type="term" value="F:DNA-binding transcription factor activity"/>
    <property type="evidence" value="ECO:0007669"/>
    <property type="project" value="TreeGrafter"/>
</dbReference>
<protein>
    <submittedName>
        <fullName evidence="6">Putative TetR family transcriptional regulator</fullName>
    </submittedName>
</protein>
<dbReference type="Gene3D" id="1.10.10.60">
    <property type="entry name" value="Homeodomain-like"/>
    <property type="match status" value="1"/>
</dbReference>
<accession>A0A0F7R812</accession>
<dbReference type="EMBL" id="LC008143">
    <property type="protein sequence ID" value="BAR73012.1"/>
    <property type="molecule type" value="Genomic_DNA"/>
</dbReference>
<name>A0A0F7R812_9ACTN</name>
<dbReference type="GO" id="GO:0045892">
    <property type="term" value="P:negative regulation of DNA-templated transcription"/>
    <property type="evidence" value="ECO:0007669"/>
    <property type="project" value="InterPro"/>
</dbReference>